<keyword evidence="2" id="KW-1185">Reference proteome</keyword>
<gene>
    <name evidence="1" type="ORF">ATJ97_2684</name>
</gene>
<organism evidence="1 2">
    <name type="scientific">Georgenia soli</name>
    <dbReference type="NCBI Taxonomy" id="638953"/>
    <lineage>
        <taxon>Bacteria</taxon>
        <taxon>Bacillati</taxon>
        <taxon>Actinomycetota</taxon>
        <taxon>Actinomycetes</taxon>
        <taxon>Micrococcales</taxon>
        <taxon>Bogoriellaceae</taxon>
        <taxon>Georgenia</taxon>
    </lineage>
</organism>
<comment type="caution">
    <text evidence="1">The sequence shown here is derived from an EMBL/GenBank/DDBJ whole genome shotgun (WGS) entry which is preliminary data.</text>
</comment>
<name>A0A2A9EMY2_9MICO</name>
<reference evidence="1 2" key="1">
    <citation type="submission" date="2017-10" db="EMBL/GenBank/DDBJ databases">
        <title>Sequencing the genomes of 1000 actinobacteria strains.</title>
        <authorList>
            <person name="Klenk H.-P."/>
        </authorList>
    </citation>
    <scope>NUCLEOTIDE SEQUENCE [LARGE SCALE GENOMIC DNA]</scope>
    <source>
        <strain evidence="1 2">DSM 21838</strain>
    </source>
</reference>
<dbReference type="OrthoDB" id="4828144at2"/>
<protein>
    <submittedName>
        <fullName evidence="1">Uncharacterized protein DUF1876</fullName>
    </submittedName>
</protein>
<evidence type="ECO:0000313" key="1">
    <source>
        <dbReference type="EMBL" id="PFG40163.1"/>
    </source>
</evidence>
<dbReference type="RefSeq" id="WP_098484136.1">
    <property type="nucleotide sequence ID" value="NZ_PDJI01000004.1"/>
</dbReference>
<dbReference type="AlphaFoldDB" id="A0A2A9EMY2"/>
<sequence>MTHTWKIAIDLFSTGDVRSDGHMTTAHAVLRTSAGTRLEGYGRARRNPEDPEVPEIGEELAAARALRDLADRLLRATSDDLSAMEHERIRLAR</sequence>
<dbReference type="Gene3D" id="3.30.160.240">
    <property type="entry name" value="Rv1738"/>
    <property type="match status" value="1"/>
</dbReference>
<accession>A0A2A9EMY2</accession>
<dbReference type="InterPro" id="IPR015057">
    <property type="entry name" value="Rv2632c-like"/>
</dbReference>
<dbReference type="EMBL" id="PDJI01000004">
    <property type="protein sequence ID" value="PFG40163.1"/>
    <property type="molecule type" value="Genomic_DNA"/>
</dbReference>
<dbReference type="Proteomes" id="UP000222106">
    <property type="component" value="Unassembled WGS sequence"/>
</dbReference>
<evidence type="ECO:0000313" key="2">
    <source>
        <dbReference type="Proteomes" id="UP000222106"/>
    </source>
</evidence>
<dbReference type="SUPFAM" id="SSF143212">
    <property type="entry name" value="Rv2632c-like"/>
    <property type="match status" value="1"/>
</dbReference>
<proteinExistence type="predicted"/>
<dbReference type="InterPro" id="IPR038070">
    <property type="entry name" value="Rv2632c-like_sf"/>
</dbReference>
<dbReference type="Pfam" id="PF08962">
    <property type="entry name" value="Rv2632c-like"/>
    <property type="match status" value="1"/>
</dbReference>